<proteinExistence type="predicted"/>
<organism evidence="2 3">
    <name type="scientific">Bacteroides zoogleoformans</name>
    <dbReference type="NCBI Taxonomy" id="28119"/>
    <lineage>
        <taxon>Bacteria</taxon>
        <taxon>Pseudomonadati</taxon>
        <taxon>Bacteroidota</taxon>
        <taxon>Bacteroidia</taxon>
        <taxon>Bacteroidales</taxon>
        <taxon>Bacteroidaceae</taxon>
        <taxon>Bacteroides</taxon>
    </lineage>
</organism>
<evidence type="ECO:0000313" key="2">
    <source>
        <dbReference type="EMBL" id="AVM52889.1"/>
    </source>
</evidence>
<evidence type="ECO:0000313" key="3">
    <source>
        <dbReference type="Proteomes" id="UP000238304"/>
    </source>
</evidence>
<dbReference type="EMBL" id="CP027231">
    <property type="protein sequence ID" value="AVM52889.1"/>
    <property type="molecule type" value="Genomic_DNA"/>
</dbReference>
<dbReference type="InterPro" id="IPR020864">
    <property type="entry name" value="MACPF"/>
</dbReference>
<feature type="domain" description="MACPF" evidence="1">
    <location>
        <begin position="121"/>
        <end position="455"/>
    </location>
</feature>
<dbReference type="Proteomes" id="UP000238304">
    <property type="component" value="Chromosome"/>
</dbReference>
<name>A0ABM6T886_9BACE</name>
<evidence type="ECO:0000259" key="1">
    <source>
        <dbReference type="PROSITE" id="PS51412"/>
    </source>
</evidence>
<protein>
    <recommendedName>
        <fullName evidence="1">MACPF domain-containing protein</fullName>
    </recommendedName>
</protein>
<accession>A0ABM6T886</accession>
<dbReference type="RefSeq" id="WP_106041188.1">
    <property type="nucleotide sequence ID" value="NZ_CP027231.1"/>
</dbReference>
<dbReference type="Pfam" id="PF01823">
    <property type="entry name" value="MACPF"/>
    <property type="match status" value="1"/>
</dbReference>
<dbReference type="PROSITE" id="PS51257">
    <property type="entry name" value="PROKAR_LIPOPROTEIN"/>
    <property type="match status" value="1"/>
</dbReference>
<gene>
    <name evidence="2" type="ORF">C4H11_08015</name>
</gene>
<reference evidence="2 3" key="1">
    <citation type="submission" date="2018-02" db="EMBL/GenBank/DDBJ databases">
        <authorList>
            <person name="Holder M.E."/>
            <person name="Ajami N.J."/>
            <person name="Petrosino J.F."/>
        </authorList>
    </citation>
    <scope>NUCLEOTIDE SEQUENCE [LARGE SCALE GENOMIC DNA]</scope>
    <source>
        <strain evidence="2 3">ATCC 33285</strain>
    </source>
</reference>
<dbReference type="PROSITE" id="PS51412">
    <property type="entry name" value="MACPF_2"/>
    <property type="match status" value="1"/>
</dbReference>
<keyword evidence="3" id="KW-1185">Reference proteome</keyword>
<sequence length="784" mass="87702">MSDRIILFILLALCFLASCSKDDEILPDINQTAWKAVVTTGETLEAERRYHTIGLETEGLAPGNVIGISTDAEWLTIKSDTLPSDGLFDVLPEANTDVEERLAKLTLTNRTDGSISVVELVQKGKLGDNDDASSLYRVGRGFSCFDDYKCSTSIRGSVISEARLREFNSDSTFISIQEGVRGEMYYEFYSAYSLSEMQSKLTKKTSKTTNVLGFKKTVERYKHISREAINEQYYGYARMVRVVGSKSMDVGALKYICHNPDIIKSGKLPFSKGFYDLYKEISKASGSVREGLIRKMLEQYGTHVIVQTSLGGAIDLAVTYSRNLVTTLEETTETVFKTLTGGKSSSDVMKSVNSSFSGKGAINIYGGSESSRKALESNVAQLSDTGTNTLSSSLLNDWSGSITARTDDVLDAVDFTFIPIWELFPNKAVSNEILSIVTSMANEQRNVFSDAELGIDNYLLPLTKDIMEFDSKNTTSLVRVLSFNNVPIAEICNEYVPTVRSDKRITVVYPIVNGVTRITMGLFPGDGEYRPAYLFFSDADVYVNPIEGYGSSDKLNTLYHLHGNLFAENQGVPLRAGRITTKDHFMDFHGGNRYPVVKIGSGYWTRCNIKDDMQFGEPININNPEGDFTIYNDIINGMLYANIFYGNSYGFHSSFPGLFDDKTDSDGNRIHWYVPRLSDLRKLQKFIGGHCKALLPSQQSGFDAQFVGYYGRYDDLNNGKKFSDGGYKLRYNNQQCFIASKENSLSGSVLVISPNYTLQLCNTERKRDNWYPVRPYRSSHYKYQ</sequence>